<dbReference type="eggNOG" id="KOG1124">
    <property type="taxonomic scope" value="Eukaryota"/>
</dbReference>
<dbReference type="Pfam" id="PF13428">
    <property type="entry name" value="TPR_14"/>
    <property type="match status" value="1"/>
</dbReference>
<dbReference type="InterPro" id="IPR019734">
    <property type="entry name" value="TPR_rpt"/>
</dbReference>
<sequence>MQLLIASCASHRLAHRRCAIHMEAAPGRDLSFRVREALLDAEEQPYTVWSEPGSDRPLRANLDLLVFRGRTLARRGDKDGARATYLRCVALDPLDGRGWLALGRLSERDGDPDAAIAMIERGLAHNAGNAYLLQAAERPLPPPLPHASTRPPRVSGGRLLLQRRRKEGAARRCLDLALACAPRSYYVWQVSGQWHRRQGQLSSAREAFRRSLQLNGANVATLHAWGVLEWRCGHTDLAATLFQQGLHIQPHNKHTPLFHAWGSMEAEVSNVTAARAIFQRGVQGEEESEGEYDASEAGEDEAGEDEADGAASEAASEGGSGGDPSDSLFDDE</sequence>
<dbReference type="Gene3D" id="1.25.40.10">
    <property type="entry name" value="Tetratricopeptide repeat domain"/>
    <property type="match status" value="2"/>
</dbReference>
<dbReference type="SMART" id="SM00028">
    <property type="entry name" value="TPR"/>
    <property type="match status" value="4"/>
</dbReference>
<dbReference type="HOGENOM" id="CLU_837924_0_0_1"/>
<organism evidence="2 3">
    <name type="scientific">Emiliania huxleyi (strain CCMP1516)</name>
    <dbReference type="NCBI Taxonomy" id="280463"/>
    <lineage>
        <taxon>Eukaryota</taxon>
        <taxon>Haptista</taxon>
        <taxon>Haptophyta</taxon>
        <taxon>Prymnesiophyceae</taxon>
        <taxon>Isochrysidales</taxon>
        <taxon>Noelaerhabdaceae</taxon>
        <taxon>Emiliania</taxon>
    </lineage>
</organism>
<name>A0A0D3HXW7_EMIH1</name>
<dbReference type="PANTHER" id="PTHR44917">
    <property type="entry name" value="PROTEIN HIGH CHLOROPHYLL FLUORESCENT 107"/>
    <property type="match status" value="1"/>
</dbReference>
<dbReference type="GO" id="GO:0006397">
    <property type="term" value="P:mRNA processing"/>
    <property type="evidence" value="ECO:0007669"/>
    <property type="project" value="InterPro"/>
</dbReference>
<dbReference type="AlphaFoldDB" id="A0A0D3HXW7"/>
<dbReference type="KEGG" id="ehx:EMIHUDRAFT_107983"/>
<proteinExistence type="predicted"/>
<feature type="compositionally biased region" description="Acidic residues" evidence="1">
    <location>
        <begin position="284"/>
        <end position="308"/>
    </location>
</feature>
<reference evidence="2" key="2">
    <citation type="submission" date="2024-10" db="UniProtKB">
        <authorList>
            <consortium name="EnsemblProtists"/>
        </authorList>
    </citation>
    <scope>IDENTIFICATION</scope>
</reference>
<feature type="region of interest" description="Disordered" evidence="1">
    <location>
        <begin position="281"/>
        <end position="332"/>
    </location>
</feature>
<dbReference type="PaxDb" id="2903-EOD03852"/>
<dbReference type="GO" id="GO:0006417">
    <property type="term" value="P:regulation of translation"/>
    <property type="evidence" value="ECO:0007669"/>
    <property type="project" value="TreeGrafter"/>
</dbReference>
<dbReference type="GO" id="GO:0003729">
    <property type="term" value="F:mRNA binding"/>
    <property type="evidence" value="ECO:0007669"/>
    <property type="project" value="InterPro"/>
</dbReference>
<dbReference type="InterPro" id="IPR044624">
    <property type="entry name" value="Mbb1-like"/>
</dbReference>
<protein>
    <submittedName>
        <fullName evidence="2">Uncharacterized protein</fullName>
    </submittedName>
</protein>
<dbReference type="EnsemblProtists" id="EOD03852">
    <property type="protein sequence ID" value="EOD03852"/>
    <property type="gene ID" value="EMIHUDRAFT_107983"/>
</dbReference>
<dbReference type="GO" id="GO:0003727">
    <property type="term" value="F:single-stranded RNA binding"/>
    <property type="evidence" value="ECO:0007669"/>
    <property type="project" value="TreeGrafter"/>
</dbReference>
<evidence type="ECO:0000313" key="2">
    <source>
        <dbReference type="EnsemblProtists" id="EOD03852"/>
    </source>
</evidence>
<accession>A0A0D3HXW7</accession>
<evidence type="ECO:0000256" key="1">
    <source>
        <dbReference type="SAM" id="MobiDB-lite"/>
    </source>
</evidence>
<keyword evidence="3" id="KW-1185">Reference proteome</keyword>
<dbReference type="SUPFAM" id="SSF48452">
    <property type="entry name" value="TPR-like"/>
    <property type="match status" value="1"/>
</dbReference>
<dbReference type="RefSeq" id="XP_005756281.1">
    <property type="nucleotide sequence ID" value="XM_005756224.1"/>
</dbReference>
<reference evidence="3" key="1">
    <citation type="journal article" date="2013" name="Nature">
        <title>Pan genome of the phytoplankton Emiliania underpins its global distribution.</title>
        <authorList>
            <person name="Read B.A."/>
            <person name="Kegel J."/>
            <person name="Klute M.J."/>
            <person name="Kuo A."/>
            <person name="Lefebvre S.C."/>
            <person name="Maumus F."/>
            <person name="Mayer C."/>
            <person name="Miller J."/>
            <person name="Monier A."/>
            <person name="Salamov A."/>
            <person name="Young J."/>
            <person name="Aguilar M."/>
            <person name="Claverie J.M."/>
            <person name="Frickenhaus S."/>
            <person name="Gonzalez K."/>
            <person name="Herman E.K."/>
            <person name="Lin Y.C."/>
            <person name="Napier J."/>
            <person name="Ogata H."/>
            <person name="Sarno A.F."/>
            <person name="Shmutz J."/>
            <person name="Schroeder D."/>
            <person name="de Vargas C."/>
            <person name="Verret F."/>
            <person name="von Dassow P."/>
            <person name="Valentin K."/>
            <person name="Van de Peer Y."/>
            <person name="Wheeler G."/>
            <person name="Dacks J.B."/>
            <person name="Delwiche C.F."/>
            <person name="Dyhrman S.T."/>
            <person name="Glockner G."/>
            <person name="John U."/>
            <person name="Richards T."/>
            <person name="Worden A.Z."/>
            <person name="Zhang X."/>
            <person name="Grigoriev I.V."/>
            <person name="Allen A.E."/>
            <person name="Bidle K."/>
            <person name="Borodovsky M."/>
            <person name="Bowler C."/>
            <person name="Brownlee C."/>
            <person name="Cock J.M."/>
            <person name="Elias M."/>
            <person name="Gladyshev V.N."/>
            <person name="Groth M."/>
            <person name="Guda C."/>
            <person name="Hadaegh A."/>
            <person name="Iglesias-Rodriguez M.D."/>
            <person name="Jenkins J."/>
            <person name="Jones B.M."/>
            <person name="Lawson T."/>
            <person name="Leese F."/>
            <person name="Lindquist E."/>
            <person name="Lobanov A."/>
            <person name="Lomsadze A."/>
            <person name="Malik S.B."/>
            <person name="Marsh M.E."/>
            <person name="Mackinder L."/>
            <person name="Mock T."/>
            <person name="Mueller-Roeber B."/>
            <person name="Pagarete A."/>
            <person name="Parker M."/>
            <person name="Probert I."/>
            <person name="Quesneville H."/>
            <person name="Raines C."/>
            <person name="Rensing S.A."/>
            <person name="Riano-Pachon D.M."/>
            <person name="Richier S."/>
            <person name="Rokitta S."/>
            <person name="Shiraiwa Y."/>
            <person name="Soanes D.M."/>
            <person name="van der Giezen M."/>
            <person name="Wahlund T.M."/>
            <person name="Williams B."/>
            <person name="Wilson W."/>
            <person name="Wolfe G."/>
            <person name="Wurch L.L."/>
        </authorList>
    </citation>
    <scope>NUCLEOTIDE SEQUENCE</scope>
</reference>
<dbReference type="STRING" id="2903.R1B447"/>
<dbReference type="Proteomes" id="UP000013827">
    <property type="component" value="Unassembled WGS sequence"/>
</dbReference>
<dbReference type="GeneID" id="17250119"/>
<dbReference type="PANTHER" id="PTHR44917:SF1">
    <property type="entry name" value="PROTEIN HIGH CHLOROPHYLL FLUORESCENT 107"/>
    <property type="match status" value="1"/>
</dbReference>
<dbReference type="InterPro" id="IPR011990">
    <property type="entry name" value="TPR-like_helical_dom_sf"/>
</dbReference>
<evidence type="ECO:0000313" key="3">
    <source>
        <dbReference type="Proteomes" id="UP000013827"/>
    </source>
</evidence>